<reference evidence="2" key="2">
    <citation type="submission" date="2020-03" db="EMBL/GenBank/DDBJ databases">
        <title>Walnut 2.0.</title>
        <authorList>
            <person name="Marrano A."/>
            <person name="Britton M."/>
            <person name="Zimin A.V."/>
            <person name="Zaini P.A."/>
            <person name="Workman R."/>
            <person name="Puiu D."/>
            <person name="Bianco L."/>
            <person name="Allen B.J."/>
            <person name="Troggio M."/>
            <person name="Leslie C.A."/>
            <person name="Timp W."/>
            <person name="Dendekar A."/>
            <person name="Salzberg S.L."/>
            <person name="Neale D.B."/>
        </authorList>
    </citation>
    <scope>NUCLEOTIDE SEQUENCE</scope>
    <source>
        <tissue evidence="2">Leaves</tissue>
    </source>
</reference>
<evidence type="ECO:0000313" key="3">
    <source>
        <dbReference type="Proteomes" id="UP000619265"/>
    </source>
</evidence>
<feature type="compositionally biased region" description="Polar residues" evidence="1">
    <location>
        <begin position="43"/>
        <end position="54"/>
    </location>
</feature>
<organism evidence="2 3">
    <name type="scientific">Juglans regia</name>
    <name type="common">English walnut</name>
    <dbReference type="NCBI Taxonomy" id="51240"/>
    <lineage>
        <taxon>Eukaryota</taxon>
        <taxon>Viridiplantae</taxon>
        <taxon>Streptophyta</taxon>
        <taxon>Embryophyta</taxon>
        <taxon>Tracheophyta</taxon>
        <taxon>Spermatophyta</taxon>
        <taxon>Magnoliopsida</taxon>
        <taxon>eudicotyledons</taxon>
        <taxon>Gunneridae</taxon>
        <taxon>Pentapetalae</taxon>
        <taxon>rosids</taxon>
        <taxon>fabids</taxon>
        <taxon>Fagales</taxon>
        <taxon>Juglandaceae</taxon>
        <taxon>Juglans</taxon>
    </lineage>
</organism>
<dbReference type="AlphaFoldDB" id="A0A833WSI5"/>
<protein>
    <submittedName>
        <fullName evidence="2">Uncharacterized protein</fullName>
    </submittedName>
</protein>
<dbReference type="Proteomes" id="UP000619265">
    <property type="component" value="Unassembled WGS sequence"/>
</dbReference>
<sequence length="102" mass="11277">IFPLKSSTFISFFTSHLICSLQVQVFRVQLRKPLWTSRRCPSPATQHHSTTSSPLHAVAHGGSPLSLSLSLSLCVPSHNLSTASQPFQFLTYLGFLPIRTNL</sequence>
<accession>A0A833WSI5</accession>
<evidence type="ECO:0000256" key="1">
    <source>
        <dbReference type="SAM" id="MobiDB-lite"/>
    </source>
</evidence>
<gene>
    <name evidence="2" type="ORF">F2P56_035200</name>
</gene>
<reference evidence="2" key="1">
    <citation type="submission" date="2015-10" db="EMBL/GenBank/DDBJ databases">
        <authorList>
            <person name="Martinez-Garcia P.J."/>
            <person name="Crepeau M.W."/>
            <person name="Puiu D."/>
            <person name="Gonzalez-Ibeas D."/>
            <person name="Whalen J."/>
            <person name="Stevens K."/>
            <person name="Paul R."/>
            <person name="Butterfield T."/>
            <person name="Britton M."/>
            <person name="Reagan R."/>
            <person name="Chakraborty S."/>
            <person name="Walawage S.L."/>
            <person name="Vasquez-Gross H.A."/>
            <person name="Cardeno C."/>
            <person name="Famula R."/>
            <person name="Pratt K."/>
            <person name="Kuruganti S."/>
            <person name="Aradhya M.K."/>
            <person name="Leslie C.A."/>
            <person name="Dandekar A.M."/>
            <person name="Salzberg S.L."/>
            <person name="Wegrzyn J.L."/>
            <person name="Langley C.H."/>
            <person name="Neale D.B."/>
        </authorList>
    </citation>
    <scope>NUCLEOTIDE SEQUENCE</scope>
    <source>
        <tissue evidence="2">Leaves</tissue>
    </source>
</reference>
<dbReference type="EMBL" id="LIHL02000016">
    <property type="protein sequence ID" value="KAF5442554.1"/>
    <property type="molecule type" value="Genomic_DNA"/>
</dbReference>
<evidence type="ECO:0000313" key="2">
    <source>
        <dbReference type="EMBL" id="KAF5442554.1"/>
    </source>
</evidence>
<name>A0A833WSI5_JUGRE</name>
<comment type="caution">
    <text evidence="2">The sequence shown here is derived from an EMBL/GenBank/DDBJ whole genome shotgun (WGS) entry which is preliminary data.</text>
</comment>
<feature type="region of interest" description="Disordered" evidence="1">
    <location>
        <begin position="38"/>
        <end position="57"/>
    </location>
</feature>
<dbReference type="Gramene" id="Jr16_04130_p3">
    <property type="protein sequence ID" value="cds.Jr16_04130_p3"/>
    <property type="gene ID" value="Jr16_04130"/>
</dbReference>
<feature type="non-terminal residue" evidence="2">
    <location>
        <position position="1"/>
    </location>
</feature>
<proteinExistence type="predicted"/>